<feature type="domain" description="L,D-TPase catalytic" evidence="9">
    <location>
        <begin position="438"/>
        <end position="557"/>
    </location>
</feature>
<feature type="transmembrane region" description="Helical" evidence="8">
    <location>
        <begin position="81"/>
        <end position="103"/>
    </location>
</feature>
<dbReference type="SUPFAM" id="SSF143985">
    <property type="entry name" value="L,D-transpeptidase pre-catalytic domain-like"/>
    <property type="match status" value="1"/>
</dbReference>
<dbReference type="InterPro" id="IPR038054">
    <property type="entry name" value="LD_TPept-like_central_sf"/>
</dbReference>
<organism evidence="10 11">
    <name type="scientific">Candidatus Ornithomonoglobus intestinigallinarum</name>
    <dbReference type="NCBI Taxonomy" id="2840894"/>
    <lineage>
        <taxon>Bacteria</taxon>
        <taxon>Bacillati</taxon>
        <taxon>Bacillota</taxon>
        <taxon>Clostridia</taxon>
        <taxon>Candidatus Ornithomonoglobus</taxon>
    </lineage>
</organism>
<reference evidence="10" key="1">
    <citation type="submission" date="2020-10" db="EMBL/GenBank/DDBJ databases">
        <authorList>
            <person name="Gilroy R."/>
        </authorList>
    </citation>
    <scope>NUCLEOTIDE SEQUENCE</scope>
    <source>
        <strain evidence="10">CHK181-108</strain>
    </source>
</reference>
<dbReference type="PROSITE" id="PS52029">
    <property type="entry name" value="LD_TPASE"/>
    <property type="match status" value="1"/>
</dbReference>
<gene>
    <name evidence="10" type="ORF">IAA60_01910</name>
</gene>
<reference evidence="10" key="2">
    <citation type="journal article" date="2021" name="PeerJ">
        <title>Extensive microbial diversity within the chicken gut microbiome revealed by metagenomics and culture.</title>
        <authorList>
            <person name="Gilroy R."/>
            <person name="Ravi A."/>
            <person name="Getino M."/>
            <person name="Pursley I."/>
            <person name="Horton D.L."/>
            <person name="Alikhan N.F."/>
            <person name="Baker D."/>
            <person name="Gharbi K."/>
            <person name="Hall N."/>
            <person name="Watson M."/>
            <person name="Adriaenssens E.M."/>
            <person name="Foster-Nyarko E."/>
            <person name="Jarju S."/>
            <person name="Secka A."/>
            <person name="Antonio M."/>
            <person name="Oren A."/>
            <person name="Chaudhuri R.R."/>
            <person name="La Ragione R."/>
            <person name="Hildebrand F."/>
            <person name="Pallen M.J."/>
        </authorList>
    </citation>
    <scope>NUCLEOTIDE SEQUENCE</scope>
    <source>
        <strain evidence="10">CHK181-108</strain>
    </source>
</reference>
<dbReference type="GO" id="GO:0071555">
    <property type="term" value="P:cell wall organization"/>
    <property type="evidence" value="ECO:0007669"/>
    <property type="project" value="UniProtKB-UniRule"/>
</dbReference>
<keyword evidence="3 6" id="KW-0133">Cell shape</keyword>
<evidence type="ECO:0000256" key="8">
    <source>
        <dbReference type="SAM" id="Phobius"/>
    </source>
</evidence>
<dbReference type="Gene3D" id="3.10.20.800">
    <property type="match status" value="1"/>
</dbReference>
<dbReference type="Gene3D" id="2.40.440.10">
    <property type="entry name" value="L,D-transpeptidase catalytic domain-like"/>
    <property type="match status" value="1"/>
</dbReference>
<keyword evidence="8" id="KW-1133">Transmembrane helix</keyword>
<dbReference type="AlphaFoldDB" id="A0A9D1H3P3"/>
<dbReference type="GO" id="GO:0016740">
    <property type="term" value="F:transferase activity"/>
    <property type="evidence" value="ECO:0007669"/>
    <property type="project" value="UniProtKB-KW"/>
</dbReference>
<dbReference type="Pfam" id="PF12229">
    <property type="entry name" value="PG_binding_4"/>
    <property type="match status" value="1"/>
</dbReference>
<keyword evidence="4 6" id="KW-0573">Peptidoglycan synthesis</keyword>
<evidence type="ECO:0000256" key="4">
    <source>
        <dbReference type="ARBA" id="ARBA00022984"/>
    </source>
</evidence>
<dbReference type="GO" id="GO:0018104">
    <property type="term" value="P:peptidoglycan-protein cross-linking"/>
    <property type="evidence" value="ECO:0007669"/>
    <property type="project" value="TreeGrafter"/>
</dbReference>
<evidence type="ECO:0000259" key="9">
    <source>
        <dbReference type="PROSITE" id="PS52029"/>
    </source>
</evidence>
<feature type="compositionally biased region" description="Acidic residues" evidence="7">
    <location>
        <begin position="14"/>
        <end position="23"/>
    </location>
</feature>
<comment type="caution">
    <text evidence="10">The sequence shown here is derived from an EMBL/GenBank/DDBJ whole genome shotgun (WGS) entry which is preliminary data.</text>
</comment>
<evidence type="ECO:0000313" key="10">
    <source>
        <dbReference type="EMBL" id="HIT84639.1"/>
    </source>
</evidence>
<keyword evidence="5 6" id="KW-0961">Cell wall biogenesis/degradation</keyword>
<evidence type="ECO:0000256" key="5">
    <source>
        <dbReference type="ARBA" id="ARBA00023316"/>
    </source>
</evidence>
<dbReference type="GO" id="GO:0005576">
    <property type="term" value="C:extracellular region"/>
    <property type="evidence" value="ECO:0007669"/>
    <property type="project" value="TreeGrafter"/>
</dbReference>
<dbReference type="GO" id="GO:0008360">
    <property type="term" value="P:regulation of cell shape"/>
    <property type="evidence" value="ECO:0007669"/>
    <property type="project" value="UniProtKB-UniRule"/>
</dbReference>
<protein>
    <submittedName>
        <fullName evidence="10">L,D-transpeptidase/peptidoglycan binding protein</fullName>
    </submittedName>
</protein>
<evidence type="ECO:0000256" key="3">
    <source>
        <dbReference type="ARBA" id="ARBA00022960"/>
    </source>
</evidence>
<dbReference type="InterPro" id="IPR050979">
    <property type="entry name" value="LD-transpeptidase"/>
</dbReference>
<evidence type="ECO:0000256" key="1">
    <source>
        <dbReference type="ARBA" id="ARBA00004752"/>
    </source>
</evidence>
<dbReference type="InterPro" id="IPR022029">
    <property type="entry name" value="YoaR-like_PG-bd"/>
</dbReference>
<dbReference type="PANTHER" id="PTHR30582">
    <property type="entry name" value="L,D-TRANSPEPTIDASE"/>
    <property type="match status" value="1"/>
</dbReference>
<evidence type="ECO:0000313" key="11">
    <source>
        <dbReference type="Proteomes" id="UP000824165"/>
    </source>
</evidence>
<proteinExistence type="predicted"/>
<dbReference type="Pfam" id="PF03734">
    <property type="entry name" value="YkuD"/>
    <property type="match status" value="1"/>
</dbReference>
<name>A0A9D1H3P3_9FIRM</name>
<dbReference type="InterPro" id="IPR005490">
    <property type="entry name" value="LD_TPept_cat_dom"/>
</dbReference>
<feature type="compositionally biased region" description="Acidic residues" evidence="7">
    <location>
        <begin position="30"/>
        <end position="51"/>
    </location>
</feature>
<dbReference type="InterPro" id="IPR038063">
    <property type="entry name" value="Transpep_catalytic_dom"/>
</dbReference>
<comment type="pathway">
    <text evidence="1 6">Cell wall biogenesis; peptidoglycan biosynthesis.</text>
</comment>
<evidence type="ECO:0000256" key="6">
    <source>
        <dbReference type="PROSITE-ProRule" id="PRU01373"/>
    </source>
</evidence>
<dbReference type="GO" id="GO:0071972">
    <property type="term" value="F:peptidoglycan L,D-transpeptidase activity"/>
    <property type="evidence" value="ECO:0007669"/>
    <property type="project" value="TreeGrafter"/>
</dbReference>
<feature type="region of interest" description="Disordered" evidence="7">
    <location>
        <begin position="1"/>
        <end position="72"/>
    </location>
</feature>
<keyword evidence="8" id="KW-0472">Membrane</keyword>
<dbReference type="SUPFAM" id="SSF141523">
    <property type="entry name" value="L,D-transpeptidase catalytic domain-like"/>
    <property type="match status" value="1"/>
</dbReference>
<evidence type="ECO:0000256" key="7">
    <source>
        <dbReference type="SAM" id="MobiDB-lite"/>
    </source>
</evidence>
<sequence length="557" mass="61126">MQEDDFSPVALGDPQEETADEADSVQSDAADADADIDADTDADDVTAEEKEEYEREENNEAEEPKPKKKRRTLKKSVRKKLLIALAAVVGAAAVTYVGGTVYYSSRFFNGTAINNFDCSNLTVEEAQKAIMDGITNYVYTLYERDGAAEYIHGSEVGLKLETIGDISAAKANQNPFLWFCGGDSKNQAVNIIVSLDEDALYQKVQSLNCVTETRSKAADAVSLVTYDEEQQCFVLTNPDAVGENAVFSALTPPENDFSDTSRRPMNFSEDVVNTNRLFECVKTGMYGLYHDMTLETEKCYITIAEESNIKQALDTMNKYISANISYQNGDEIIPLDRGSIHFWVSVDSNFGVYLDEAQVEQFVVDLSLKYNTIGSSRTFTSSAGGEVTVYGGDYGWQLDVSGETQALCEIIRNGETVTREPLFKQKAATHGAIDFGNTYVEITIGGQHLWFYKDGQLIVSSDMVSGNPNAGNGTPTGVYMLKYKERNATLVGEDYRTPVDFWMPFNGGVGMHDATWRGAFGGTIYIGGGSHGCINLPHGVAQTIYENIESGDPVIVY</sequence>
<evidence type="ECO:0000256" key="2">
    <source>
        <dbReference type="ARBA" id="ARBA00022679"/>
    </source>
</evidence>
<keyword evidence="8" id="KW-0812">Transmembrane</keyword>
<feature type="compositionally biased region" description="Basic and acidic residues" evidence="7">
    <location>
        <begin position="52"/>
        <end position="65"/>
    </location>
</feature>
<dbReference type="EMBL" id="DVLU01000016">
    <property type="protein sequence ID" value="HIT84639.1"/>
    <property type="molecule type" value="Genomic_DNA"/>
</dbReference>
<dbReference type="Proteomes" id="UP000824165">
    <property type="component" value="Unassembled WGS sequence"/>
</dbReference>
<feature type="active site" description="Nucleophile" evidence="6">
    <location>
        <position position="533"/>
    </location>
</feature>
<dbReference type="CDD" id="cd16913">
    <property type="entry name" value="YkuD_like"/>
    <property type="match status" value="1"/>
</dbReference>
<keyword evidence="2" id="KW-0808">Transferase</keyword>
<feature type="active site" description="Proton donor/acceptor" evidence="6">
    <location>
        <position position="512"/>
    </location>
</feature>
<accession>A0A9D1H3P3</accession>
<dbReference type="PANTHER" id="PTHR30582:SF33">
    <property type="entry name" value="EXPORTED PROTEIN"/>
    <property type="match status" value="1"/>
</dbReference>